<dbReference type="EMBL" id="CP015217">
    <property type="protein sequence ID" value="AOP33058.1"/>
    <property type="molecule type" value="Genomic_DNA"/>
</dbReference>
<dbReference type="AlphaFoldDB" id="A0A1D7UU24"/>
<accession>A0A1D7UU24</accession>
<keyword evidence="2" id="KW-1185">Reference proteome</keyword>
<dbReference type="Proteomes" id="UP000094197">
    <property type="component" value="Chromosome 1"/>
</dbReference>
<sequence length="70" mass="8313">MSGIQIVEKKISVVICVRKNFIPSIKDSYSLGFIGSDKNEKFFRHPILIRFFLRILFDFIYINLFKILNK</sequence>
<evidence type="ECO:0000313" key="2">
    <source>
        <dbReference type="Proteomes" id="UP000094197"/>
    </source>
</evidence>
<evidence type="ECO:0000313" key="1">
    <source>
        <dbReference type="EMBL" id="AOP33058.1"/>
    </source>
</evidence>
<organism evidence="1 2">
    <name type="scientific">Leptospira tipperaryensis</name>
    <dbReference type="NCBI Taxonomy" id="2564040"/>
    <lineage>
        <taxon>Bacteria</taxon>
        <taxon>Pseudomonadati</taxon>
        <taxon>Spirochaetota</taxon>
        <taxon>Spirochaetia</taxon>
        <taxon>Leptospirales</taxon>
        <taxon>Leptospiraceae</taxon>
        <taxon>Leptospira</taxon>
    </lineage>
</organism>
<name>A0A1D7UU24_9LEPT</name>
<dbReference type="KEGG" id="laj:A0128_03785"/>
<gene>
    <name evidence="1" type="ORF">A0128_03785</name>
</gene>
<protein>
    <submittedName>
        <fullName evidence="1">Uncharacterized protein</fullName>
    </submittedName>
</protein>
<proteinExistence type="predicted"/>
<reference evidence="1 2" key="1">
    <citation type="submission" date="2016-04" db="EMBL/GenBank/DDBJ databases">
        <title>Complete genome seqeunce of Leptospira alstonii serovar Room22.</title>
        <authorList>
            <person name="Nally J.E."/>
            <person name="Bayles D.O."/>
            <person name="Hurley D."/>
            <person name="Fanning S."/>
            <person name="McMahon B.J."/>
            <person name="Arent Z."/>
        </authorList>
    </citation>
    <scope>NUCLEOTIDE SEQUENCE [LARGE SCALE GENOMIC DNA]</scope>
    <source>
        <strain evidence="1 2">GWTS #1</strain>
    </source>
</reference>